<gene>
    <name evidence="1" type="ORF">Phou_010070</name>
</gene>
<name>A0A6V8K4Y9_9ACTN</name>
<proteinExistence type="predicted"/>
<organism evidence="1 2">
    <name type="scientific">Phytohabitans houttuyneae</name>
    <dbReference type="NCBI Taxonomy" id="1076126"/>
    <lineage>
        <taxon>Bacteria</taxon>
        <taxon>Bacillati</taxon>
        <taxon>Actinomycetota</taxon>
        <taxon>Actinomycetes</taxon>
        <taxon>Micromonosporales</taxon>
        <taxon>Micromonosporaceae</taxon>
    </lineage>
</organism>
<protein>
    <submittedName>
        <fullName evidence="1">Uncharacterized protein</fullName>
    </submittedName>
</protein>
<dbReference type="EMBL" id="BLPF01000001">
    <property type="protein sequence ID" value="GFJ76827.1"/>
    <property type="molecule type" value="Genomic_DNA"/>
</dbReference>
<evidence type="ECO:0000313" key="2">
    <source>
        <dbReference type="Proteomes" id="UP000482800"/>
    </source>
</evidence>
<dbReference type="Proteomes" id="UP000482800">
    <property type="component" value="Unassembled WGS sequence"/>
</dbReference>
<accession>A0A6V8K4Y9</accession>
<dbReference type="AlphaFoldDB" id="A0A6V8K4Y9"/>
<dbReference type="RefSeq" id="WP_173053922.1">
    <property type="nucleotide sequence ID" value="NZ_BAABGO010000005.1"/>
</dbReference>
<reference evidence="1 2" key="1">
    <citation type="submission" date="2020-03" db="EMBL/GenBank/DDBJ databases">
        <title>Whole genome shotgun sequence of Phytohabitans houttuyneae NBRC 108639.</title>
        <authorList>
            <person name="Komaki H."/>
            <person name="Tamura T."/>
        </authorList>
    </citation>
    <scope>NUCLEOTIDE SEQUENCE [LARGE SCALE GENOMIC DNA]</scope>
    <source>
        <strain evidence="1 2">NBRC 108639</strain>
    </source>
</reference>
<reference evidence="1 2" key="2">
    <citation type="submission" date="2020-03" db="EMBL/GenBank/DDBJ databases">
        <authorList>
            <person name="Ichikawa N."/>
            <person name="Kimura A."/>
            <person name="Kitahashi Y."/>
            <person name="Uohara A."/>
        </authorList>
    </citation>
    <scope>NUCLEOTIDE SEQUENCE [LARGE SCALE GENOMIC DNA]</scope>
    <source>
        <strain evidence="1 2">NBRC 108639</strain>
    </source>
</reference>
<sequence length="272" mass="28333">MTSTGRRITVLAALLAVAVAAAAVYLYTARSTGVSMASAAGTPAMTAEQIQPFLLTQAEHPEGTEYQEAPISAANQAVNQGGMVVTPQSCLGALQIALGDAQATGWMQAGSRPTKSGRTPFQSAVGIVKGGLDLAKLREAVGTCSSGTISWPEKKLTASISLSEVPAPAVKGMSTFAYKSTMKFTNVTQAEIEPIESCPIEPGPELGSFETVAKECVEHAPVSQERMDITTEQYVAYAAVENVYVEACAASPAEIEQLLAVPSDRLRAAGHI</sequence>
<comment type="caution">
    <text evidence="1">The sequence shown here is derived from an EMBL/GenBank/DDBJ whole genome shotgun (WGS) entry which is preliminary data.</text>
</comment>
<keyword evidence="2" id="KW-1185">Reference proteome</keyword>
<evidence type="ECO:0000313" key="1">
    <source>
        <dbReference type="EMBL" id="GFJ76827.1"/>
    </source>
</evidence>